<comment type="similarity">
    <text evidence="1">Belongs to the FMO family.</text>
</comment>
<dbReference type="PANTHER" id="PTHR23023">
    <property type="entry name" value="DIMETHYLANILINE MONOOXYGENASE"/>
    <property type="match status" value="1"/>
</dbReference>
<reference evidence="6 7" key="1">
    <citation type="submission" date="2018-03" db="EMBL/GenBank/DDBJ databases">
        <authorList>
            <person name="Guldener U."/>
        </authorList>
    </citation>
    <scope>NUCLEOTIDE SEQUENCE [LARGE SCALE GENOMIC DNA]</scope>
    <source>
        <strain evidence="6 7">NBRC100155</strain>
    </source>
</reference>
<keyword evidence="7" id="KW-1185">Reference proteome</keyword>
<keyword evidence="5" id="KW-1133">Transmembrane helix</keyword>
<keyword evidence="5" id="KW-0472">Membrane</keyword>
<evidence type="ECO:0000256" key="2">
    <source>
        <dbReference type="ARBA" id="ARBA00022630"/>
    </source>
</evidence>
<dbReference type="AlphaFoldDB" id="A0A5C3EKY5"/>
<organism evidence="6 7">
    <name type="scientific">Ustilago trichophora</name>
    <dbReference type="NCBI Taxonomy" id="86804"/>
    <lineage>
        <taxon>Eukaryota</taxon>
        <taxon>Fungi</taxon>
        <taxon>Dikarya</taxon>
        <taxon>Basidiomycota</taxon>
        <taxon>Ustilaginomycotina</taxon>
        <taxon>Ustilaginomycetes</taxon>
        <taxon>Ustilaginales</taxon>
        <taxon>Ustilaginaceae</taxon>
        <taxon>Ustilago</taxon>
    </lineage>
</organism>
<dbReference type="InterPro" id="IPR050346">
    <property type="entry name" value="FMO-like"/>
</dbReference>
<dbReference type="InterPro" id="IPR036188">
    <property type="entry name" value="FAD/NAD-bd_sf"/>
</dbReference>
<evidence type="ECO:0000313" key="6">
    <source>
        <dbReference type="EMBL" id="SPO29899.1"/>
    </source>
</evidence>
<dbReference type="EMBL" id="OOIN01000030">
    <property type="protein sequence ID" value="SPO29899.1"/>
    <property type="molecule type" value="Genomic_DNA"/>
</dbReference>
<keyword evidence="4" id="KW-0560">Oxidoreductase</keyword>
<keyword evidence="5" id="KW-0812">Transmembrane</keyword>
<evidence type="ECO:0000256" key="4">
    <source>
        <dbReference type="ARBA" id="ARBA00023002"/>
    </source>
</evidence>
<evidence type="ECO:0000313" key="7">
    <source>
        <dbReference type="Proteomes" id="UP000324022"/>
    </source>
</evidence>
<dbReference type="OrthoDB" id="74360at2759"/>
<evidence type="ECO:0000256" key="3">
    <source>
        <dbReference type="ARBA" id="ARBA00022827"/>
    </source>
</evidence>
<dbReference type="GO" id="GO:0050660">
    <property type="term" value="F:flavin adenine dinucleotide binding"/>
    <property type="evidence" value="ECO:0007669"/>
    <property type="project" value="InterPro"/>
</dbReference>
<feature type="transmembrane region" description="Helical" evidence="5">
    <location>
        <begin position="580"/>
        <end position="600"/>
    </location>
</feature>
<dbReference type="GO" id="GO:0050661">
    <property type="term" value="F:NADP binding"/>
    <property type="evidence" value="ECO:0007669"/>
    <property type="project" value="InterPro"/>
</dbReference>
<keyword evidence="2" id="KW-0285">Flavoprotein</keyword>
<gene>
    <name evidence="6" type="ORF">UTRI_06176_B</name>
</gene>
<sequence>MKVAIIGAGPSALVTAKTLLEAADADPNFKPSITIFEAESDIGGTFRYRSYSNATLVSSKQLTSYSDFRLPLEHKDHLTLNEYVQYLEDYTTHFKLRERCEFRMTTKVVKSVKVEGGHLLRYRSLEADHKDAPDRSELFTHLCVCSGLHVTPALPNIPGLPPTIEGDQVVTEPMGSAETVASRILEPIEHASNASEIMTLHSSQFKDRSLYRGKRVMVLGTGETGMDMAYEAVKAGAKEVILCTRSGFLLFPAVLADFVVFGNVFDGNLPIDGLITNLFETAYVHPWVAGAHLRWFVSDFVIKRLLWCLTGTQAGCNQWVGELEPHRLGRAYTFLNKSSKAMPYINRGWKRRSRFLERITSYLDPPTVKPEEVSVDLAPFPARVREDGTVEFVRNGRKEDLRMRNRTVKPDVVVYATGYTQQFDFLSKEYPVPATVRCRDVFDPDDPTVAFIGFVRPGVGAIPPIAEMQAQLWTLILRNKIPAPLSTPHYYLLVKENARIKYGVDYSSYVATLARDMGTAPPLGQLLWTYGLKVTLIYCFGAAFPTFYRLLGPYRHPDAKRIVETEIYDTIRRRGVVGNIMMGLIPMIFYAWVNLTALILEKVYHFITAITRPFSPKTSKSRLSDQHPEWPKARRFQSDFEPVSATTTIKPAGIRHQQQQQQQQQPQKPKGRMLRLFALFAAMLAVTGSGVEANTEIKNFGPVLCRADEYGHLAGKAADQLSTNWPILTPSIQPATFTIYPLRRLMQHNTAEPHDSKLGNWLTLDLSSNGTFTLPTPRQAALYSDLSPRDRFVRQTIDKVAWFLTKRYSIRTSIGAHLALDVDLELVGPEEVLSRGGVEWKAELVEAKAVQNEEVGKVVRTQEGVPNHAVISSVVPRQTATPSQEKEQGMVGNTMVFSQSSSATVPAEILASDTINLNKDPTGAPLFPCPKIYLHVVARKTGVPIPPSATSHLSQVEGIRRTLFRLVERVFGPLATAKVEDEEGETRESAPIHITLEKLSVGSVPATALSLALPMTGLLLLAWFGIRPLLDGLLPQTQKLGKDD</sequence>
<name>A0A5C3EKY5_9BASI</name>
<evidence type="ECO:0000256" key="5">
    <source>
        <dbReference type="SAM" id="Phobius"/>
    </source>
</evidence>
<accession>A0A5C3EKY5</accession>
<dbReference type="Pfam" id="PF00743">
    <property type="entry name" value="FMO-like"/>
    <property type="match status" value="3"/>
</dbReference>
<dbReference type="Gene3D" id="3.50.50.60">
    <property type="entry name" value="FAD/NAD(P)-binding domain"/>
    <property type="match status" value="3"/>
</dbReference>
<keyword evidence="6" id="KW-0503">Monooxygenase</keyword>
<proteinExistence type="inferred from homology"/>
<evidence type="ECO:0000256" key="1">
    <source>
        <dbReference type="ARBA" id="ARBA00009183"/>
    </source>
</evidence>
<dbReference type="GO" id="GO:0004499">
    <property type="term" value="F:N,N-dimethylaniline monooxygenase activity"/>
    <property type="evidence" value="ECO:0007669"/>
    <property type="project" value="InterPro"/>
</dbReference>
<dbReference type="SUPFAM" id="SSF51905">
    <property type="entry name" value="FAD/NAD(P)-binding domain"/>
    <property type="match status" value="2"/>
</dbReference>
<dbReference type="Proteomes" id="UP000324022">
    <property type="component" value="Unassembled WGS sequence"/>
</dbReference>
<protein>
    <submittedName>
        <fullName evidence="6">Related to flavin-containing monooxygenase</fullName>
    </submittedName>
</protein>
<keyword evidence="3" id="KW-0274">FAD</keyword>
<dbReference type="InterPro" id="IPR020946">
    <property type="entry name" value="Flavin_mOase-like"/>
</dbReference>